<organism evidence="1 2">
    <name type="scientific">Helicobacter cetorum (strain ATCC BAA-540 / CCUG 52418 / MIT 99-5656)</name>
    <dbReference type="NCBI Taxonomy" id="1163745"/>
    <lineage>
        <taxon>Bacteria</taxon>
        <taxon>Pseudomonadati</taxon>
        <taxon>Campylobacterota</taxon>
        <taxon>Epsilonproteobacteria</taxon>
        <taxon>Campylobacterales</taxon>
        <taxon>Helicobacteraceae</taxon>
        <taxon>Helicobacter</taxon>
    </lineage>
</organism>
<dbReference type="HOGENOM" id="CLU_017994_1_0_7"/>
<dbReference type="PATRIC" id="fig|1163745.3.peg.1181"/>
<sequence>MKKISKNACLVVASFLSECEAHPKSGFFVEGGFETGMLESKEIKRELQKGAVATPLIFLNQLLQTPKKAYFSNAELKKDTQALWTAQNVHDNANGFSTTNMIKVSFDKATNSLNIKNFLPYDLYNVVIVMDNKTIAGLATIDAFSRISLNASLIDALENNPNATLKIEPSSFSDENTKRVFESLSKISVDINGFFGKMHNTSMGGLVNVEQAKDFTNIFLDYAYVLSSKAWADAVKNFPKPFTNKGQTISPETLITQYRKSVDLYLSVFSNRGAEAGAVGNCPIQGLKENCALFALMDKVFDPKINPFLKGLDENINKARSDFGTLVHEFGHVKGYDHEGNLTCPNGSVMDFCKSDKPKWHHGKKYYPGMIGVTQNTWQELGRADKLPINYKTIGQSFNPGASVNESFANSFVNTIKQVISHAPNSNTNNPASATNSSSPINVSSLTNAHIGNRSTTTSKNYHSSMVGFNFKLGYQQYFNNHFGLAYYGIVKYNYTKLSNIAQQVNQVGLGVGAEILLDFTKNFGVFSGARALYNQYHLLKQIKNAGNIEFVGGFNFWHNKSKYSIGVSLPLIQRNIKTAFETINTYGHVLLKEGISHFNVFFNYGWVF</sequence>
<gene>
    <name evidence="1" type="ordered locus">HCD_05575</name>
</gene>
<protein>
    <submittedName>
        <fullName evidence="1">Outer membrane protein HomA</fullName>
    </submittedName>
</protein>
<accession>I0ET48</accession>
<dbReference type="PRINTS" id="PR01776">
    <property type="entry name" value="HPOMPFAMILY"/>
</dbReference>
<dbReference type="Proteomes" id="UP000005013">
    <property type="component" value="Chromosome"/>
</dbReference>
<dbReference type="AlphaFoldDB" id="I0ET48"/>
<name>I0ET48_HELCM</name>
<reference evidence="1 2" key="1">
    <citation type="journal article" date="2013" name="PLoS ONE">
        <title>Sequence Divergence and Conservation in Genomes ofHelicobacter cetorum Strains from a Dolphin and a Whale.</title>
        <authorList>
            <person name="Kersulyte D."/>
            <person name="Rossi M."/>
            <person name="Berg D.E."/>
        </authorList>
    </citation>
    <scope>NUCLEOTIDE SEQUENCE [LARGE SCALE GENOMIC DNA]</scope>
    <source>
        <strain evidence="1 2">MIT 99-5656</strain>
    </source>
</reference>
<keyword evidence="2" id="KW-1185">Reference proteome</keyword>
<dbReference type="RefSeq" id="WP_014659605.1">
    <property type="nucleotide sequence ID" value="NC_017735.1"/>
</dbReference>
<proteinExistence type="predicted"/>
<dbReference type="EMBL" id="CP003481">
    <property type="protein sequence ID" value="AFI06117.1"/>
    <property type="molecule type" value="Genomic_DNA"/>
</dbReference>
<dbReference type="KEGG" id="hcm:HCD_05575"/>
<dbReference type="STRING" id="1163745.HCD_05575"/>
<dbReference type="InterPro" id="IPR002718">
    <property type="entry name" value="OMP_Helicobacter"/>
</dbReference>
<evidence type="ECO:0000313" key="2">
    <source>
        <dbReference type="Proteomes" id="UP000005013"/>
    </source>
</evidence>
<evidence type="ECO:0000313" key="1">
    <source>
        <dbReference type="EMBL" id="AFI06117.1"/>
    </source>
</evidence>